<dbReference type="HOGENOM" id="CLU_559336_0_0_1"/>
<evidence type="ECO:0000313" key="4">
    <source>
        <dbReference type="Proteomes" id="UP000030746"/>
    </source>
</evidence>
<feature type="region of interest" description="Disordered" evidence="1">
    <location>
        <begin position="320"/>
        <end position="340"/>
    </location>
</feature>
<keyword evidence="2" id="KW-1133">Transmembrane helix</keyword>
<dbReference type="Proteomes" id="UP000030746">
    <property type="component" value="Unassembled WGS sequence"/>
</dbReference>
<dbReference type="RefSeq" id="XP_009064269.1">
    <property type="nucleotide sequence ID" value="XM_009066021.1"/>
</dbReference>
<keyword evidence="4" id="KW-1185">Reference proteome</keyword>
<protein>
    <submittedName>
        <fullName evidence="3">Uncharacterized protein</fullName>
    </submittedName>
</protein>
<keyword evidence="2" id="KW-0472">Membrane</keyword>
<proteinExistence type="predicted"/>
<accession>V4B8N1</accession>
<organism evidence="3 4">
    <name type="scientific">Lottia gigantea</name>
    <name type="common">Giant owl limpet</name>
    <dbReference type="NCBI Taxonomy" id="225164"/>
    <lineage>
        <taxon>Eukaryota</taxon>
        <taxon>Metazoa</taxon>
        <taxon>Spiralia</taxon>
        <taxon>Lophotrochozoa</taxon>
        <taxon>Mollusca</taxon>
        <taxon>Gastropoda</taxon>
        <taxon>Patellogastropoda</taxon>
        <taxon>Lottioidea</taxon>
        <taxon>Lottiidae</taxon>
        <taxon>Lottia</taxon>
    </lineage>
</organism>
<feature type="region of interest" description="Disordered" evidence="1">
    <location>
        <begin position="233"/>
        <end position="253"/>
    </location>
</feature>
<dbReference type="GeneID" id="20240784"/>
<evidence type="ECO:0000256" key="1">
    <source>
        <dbReference type="SAM" id="MobiDB-lite"/>
    </source>
</evidence>
<feature type="region of interest" description="Disordered" evidence="1">
    <location>
        <begin position="271"/>
        <end position="305"/>
    </location>
</feature>
<feature type="transmembrane region" description="Helical" evidence="2">
    <location>
        <begin position="457"/>
        <end position="478"/>
    </location>
</feature>
<feature type="compositionally biased region" description="Polar residues" evidence="1">
    <location>
        <begin position="295"/>
        <end position="305"/>
    </location>
</feature>
<reference evidence="3 4" key="1">
    <citation type="journal article" date="2013" name="Nature">
        <title>Insights into bilaterian evolution from three spiralian genomes.</title>
        <authorList>
            <person name="Simakov O."/>
            <person name="Marletaz F."/>
            <person name="Cho S.J."/>
            <person name="Edsinger-Gonzales E."/>
            <person name="Havlak P."/>
            <person name="Hellsten U."/>
            <person name="Kuo D.H."/>
            <person name="Larsson T."/>
            <person name="Lv J."/>
            <person name="Arendt D."/>
            <person name="Savage R."/>
            <person name="Osoegawa K."/>
            <person name="de Jong P."/>
            <person name="Grimwood J."/>
            <person name="Chapman J.A."/>
            <person name="Shapiro H."/>
            <person name="Aerts A."/>
            <person name="Otillar R.P."/>
            <person name="Terry A.Y."/>
            <person name="Boore J.L."/>
            <person name="Grigoriev I.V."/>
            <person name="Lindberg D.R."/>
            <person name="Seaver E.C."/>
            <person name="Weisblat D.A."/>
            <person name="Putnam N.H."/>
            <person name="Rokhsar D.S."/>
        </authorList>
    </citation>
    <scope>NUCLEOTIDE SEQUENCE [LARGE SCALE GENOMIC DNA]</scope>
</reference>
<dbReference type="EMBL" id="KB203331">
    <property type="protein sequence ID" value="ESO85129.1"/>
    <property type="molecule type" value="Genomic_DNA"/>
</dbReference>
<sequence length="488" mass="56568">MWLFINFKYYVKKNKITTQQLDKASPELTDDLSCVESNRPKTPWSAAWRDKIEEKINDGPNNTLPPICTIYPLMQKIAITSIKSQNEQKIVSNHIRDYTTKINRKSSFSAADVTSLSNDGLQRFQRPSLPDIRDSLQFQSSTPVEAWHNIIQYHTQQNKTRADDRQAKLDEVQSWHGNSNSGSPDDTSADPLQLDVKKLGVESVQKSNELLRQHDNMASTCDENINEKYIGQLTSSEKKDTTESLKTKSDENQQTVRRLNVKSVSLTDINDVQENGGSKKLESAQSDINSIPHFTPNNRSNSLDNTQTTDHFTDKIKQIHHEKNKFRKKRRKGDGIYPEKEGRDLDNNSIDFHILDYQTSTALRPKISNVPYFLTKIKKAWFKKSITSSDYEMNEFYTDEYEENGHLINVYLVLIMIYQFLSLPKFCLQFYLSSCSECSTDFIVLYCLNLIERLPQILSPILIVYFHPPFNVIMMYFLSWFKCQCNRK</sequence>
<keyword evidence="2" id="KW-0812">Transmembrane</keyword>
<feature type="compositionally biased region" description="Basic and acidic residues" evidence="1">
    <location>
        <begin position="236"/>
        <end position="251"/>
    </location>
</feature>
<name>V4B8N1_LOTGI</name>
<evidence type="ECO:0000256" key="2">
    <source>
        <dbReference type="SAM" id="Phobius"/>
    </source>
</evidence>
<dbReference type="CTD" id="20240784"/>
<dbReference type="AlphaFoldDB" id="V4B8N1"/>
<feature type="compositionally biased region" description="Basic residues" evidence="1">
    <location>
        <begin position="322"/>
        <end position="332"/>
    </location>
</feature>
<evidence type="ECO:0000313" key="3">
    <source>
        <dbReference type="EMBL" id="ESO85129.1"/>
    </source>
</evidence>
<gene>
    <name evidence="3" type="ORF">LOTGIDRAFT_168155</name>
</gene>
<dbReference type="KEGG" id="lgi:LOTGIDRAFT_168155"/>